<comment type="caution">
    <text evidence="1">The sequence shown here is derived from an EMBL/GenBank/DDBJ whole genome shotgun (WGS) entry which is preliminary data.</text>
</comment>
<keyword evidence="2" id="KW-1185">Reference proteome</keyword>
<reference evidence="1 2" key="1">
    <citation type="submission" date="2015-12" db="EMBL/GenBank/DDBJ databases">
        <authorList>
            <person name="Shamseldin A."/>
            <person name="Moawad H."/>
            <person name="Abd El-Rahim W.M."/>
            <person name="Sadowsky M.J."/>
        </authorList>
    </citation>
    <scope>NUCLEOTIDE SEQUENCE [LARGE SCALE GENOMIC DNA]</scope>
    <source>
        <strain evidence="1 2">SJ5A-1</strain>
    </source>
</reference>
<dbReference type="InterPro" id="IPR029033">
    <property type="entry name" value="His_PPase_superfam"/>
</dbReference>
<gene>
    <name evidence="1" type="ORF">AVJ23_13270</name>
</gene>
<dbReference type="RefSeq" id="WP_058862682.1">
    <property type="nucleotide sequence ID" value="NZ_LPXO01000007.1"/>
</dbReference>
<evidence type="ECO:0008006" key="3">
    <source>
        <dbReference type="Google" id="ProtNLM"/>
    </source>
</evidence>
<dbReference type="AlphaFoldDB" id="A0A0W7WID4"/>
<sequence>MQDWADGAQLVVIRHAPAMPRGRLYGRTDAGIASDLDLPPGMRAALARVPDRVSSPARRCRETAALLWPGAEIETDALLWEQDFGAHDGLPFEDLPDLGPLSGAALADYSAPGGESFADLCARTAPAFDAHARAAHEVGGPRVLVAHAGVARAALAWLLDDPVTALRFEIAPLSVTRLRVGPEGPVSVIEVNRTWG</sequence>
<dbReference type="Pfam" id="PF00300">
    <property type="entry name" value="His_Phos_1"/>
    <property type="match status" value="1"/>
</dbReference>
<dbReference type="EMBL" id="LPXO01000007">
    <property type="protein sequence ID" value="KUF10364.1"/>
    <property type="molecule type" value="Genomic_DNA"/>
</dbReference>
<dbReference type="SUPFAM" id="SSF53254">
    <property type="entry name" value="Phosphoglycerate mutase-like"/>
    <property type="match status" value="1"/>
</dbReference>
<dbReference type="CDD" id="cd07067">
    <property type="entry name" value="HP_PGM_like"/>
    <property type="match status" value="1"/>
</dbReference>
<dbReference type="InterPro" id="IPR013078">
    <property type="entry name" value="His_Pase_superF_clade-1"/>
</dbReference>
<dbReference type="STRING" id="1685382.AVJ23_13270"/>
<dbReference type="SMART" id="SM00855">
    <property type="entry name" value="PGAM"/>
    <property type="match status" value="1"/>
</dbReference>
<name>A0A0W7WID4_9RHOB</name>
<protein>
    <recommendedName>
        <fullName evidence="3">Phosphoglycerate mutase</fullName>
    </recommendedName>
</protein>
<organism evidence="1 2">
    <name type="scientific">Pseudoponticoccus marisrubri</name>
    <dbReference type="NCBI Taxonomy" id="1685382"/>
    <lineage>
        <taxon>Bacteria</taxon>
        <taxon>Pseudomonadati</taxon>
        <taxon>Pseudomonadota</taxon>
        <taxon>Alphaproteobacteria</taxon>
        <taxon>Rhodobacterales</taxon>
        <taxon>Roseobacteraceae</taxon>
        <taxon>Pseudoponticoccus</taxon>
    </lineage>
</organism>
<dbReference type="Proteomes" id="UP000054396">
    <property type="component" value="Unassembled WGS sequence"/>
</dbReference>
<evidence type="ECO:0000313" key="2">
    <source>
        <dbReference type="Proteomes" id="UP000054396"/>
    </source>
</evidence>
<dbReference type="Gene3D" id="3.40.50.1240">
    <property type="entry name" value="Phosphoglycerate mutase-like"/>
    <property type="match status" value="1"/>
</dbReference>
<proteinExistence type="predicted"/>
<dbReference type="OrthoDB" id="8347407at2"/>
<evidence type="ECO:0000313" key="1">
    <source>
        <dbReference type="EMBL" id="KUF10364.1"/>
    </source>
</evidence>
<accession>A0A0W7WID4</accession>